<dbReference type="GO" id="GO:0005524">
    <property type="term" value="F:ATP binding"/>
    <property type="evidence" value="ECO:0007669"/>
    <property type="project" value="InterPro"/>
</dbReference>
<dbReference type="GO" id="GO:0004674">
    <property type="term" value="F:protein serine/threonine kinase activity"/>
    <property type="evidence" value="ECO:0007669"/>
    <property type="project" value="InterPro"/>
</dbReference>
<dbReference type="Pfam" id="PF00069">
    <property type="entry name" value="Pkinase"/>
    <property type="match status" value="1"/>
</dbReference>
<dbReference type="GO" id="GO:0070059">
    <property type="term" value="P:intrinsic apoptotic signaling pathway in response to endoplasmic reticulum stress"/>
    <property type="evidence" value="ECO:0007669"/>
    <property type="project" value="TreeGrafter"/>
</dbReference>
<protein>
    <recommendedName>
        <fullName evidence="3">Protein kinase domain-containing protein</fullName>
    </recommendedName>
</protein>
<dbReference type="InterPro" id="IPR000719">
    <property type="entry name" value="Prot_kinase_dom"/>
</dbReference>
<dbReference type="InterPro" id="IPR011009">
    <property type="entry name" value="Kinase-like_dom_sf"/>
</dbReference>
<dbReference type="InterPro" id="IPR002110">
    <property type="entry name" value="Ankyrin_rpt"/>
</dbReference>
<proteinExistence type="predicted"/>
<sequence>MAKGKKDKVKVGLRRRKDIDNIGREKDKAEEDEISSCSTEPHESITSFLKLEETQELLNILQAKDLNDVPLLVGATILGKLELVKRFLREGCTLECYDQNGTTPYLWAVKCKNAELMELYSAKGCEITAEDMNGDNALFYAVKSTSWDEEAVTEYHRTQKEYFDVNYKNKTGNTVFHFAVRRCWINFCKILIDSGADVNAVNNTGVTALMMAASKFHDGMVDMLLEKGADPFSEDERGCTALCYAISKYYQRKADIASATINRLLSSFSPLETEKYLVRRLQILMNPGKRSDSGNIIETFLSPIFSFFITKVNGSLDMLLKGKVFDIVFQALKNHIGQIEYTVSILGVLAEIVHYCDCCVSVSNPNISENDLYQSFLNSQCPKMCIVILKHSGMPNLRSLGSSIFLPLFLVCPFPCSSGRKWLQDHCTVLQPFYQKYMEFSNIKYNLHVDDAHLKSVKKKVKNFKNLMIKLQNGDSITGKVDVLDNGDSDHARKKAASEKEASALKKIRKKSKIKIAKKGSLDIRPNLEESGGAVAAKDVSKLEQKDEAENKEEESERIAQKPQKAGGYDPSDLFGLLATSRSTGSSEESEASKKSTNNLTDSEKEENRMKQVATAMNTIFSSDESGIFYCRGNDLKPSLEVKQYFSQDNSDDNLEPIKKDLSPALNYLQSLFEDFVAKHRKVWSYEKINNYPDHKTPEDEDEGIHVMKLKIVLSQLEDFYLNSLTEEWDLLMQTIRKKVWYSEEASNDVISKIQELLLKTEVQIAEKYRKIEEEEFKHRYIERKSFQQTGRLPNQKLLTDIGLLMDKDGDSDMYNARFEFLRTGNNDLFLNRRNLKKTSSQSRLSDSERRDFTIDGNLSQGSSGTGIELSTIYFNKGYKSDSHSEIVSIGSKTGSSQSIPTPRTDERKEQYSLWTKNGDNPVERLLKTVRQMNDPPMKNPSKCSFWMNEISNLKKMIANSHVQYGEILLPNPLKSGRILLPYGETGYFGSVEMGLDQKGNPMAVKHVKKSFPTSVDVLSNIMVRLRKINNKYLLPYYMSDGFEPIIATPLMDFNLGQYILHLKTNSMLELKAPLIIKEVVAGLYYLHTQKPPIIHGNLKPSNVFIDSAGVIKLAEFGISVKPAPPCSMIWWPGEVITSYVKVNKLRCTLAADVATAGMLIHFILSGGQHPFGQQVKEIVDNLIMGKWNLVTSDNNADDLISWMLIFIPENRPSIPAIVRHIYFWNLDKRWKFLLTCAGISDSRITQHDVVQLHNFLDIKAKESNIQGDWKSLILSYFPNCKEIVKNLSPTLTGLLNFLRHCLEERKRSPYFRSRTDDKLISGERFLKLNYSTVSLQSHTDACSYVPYFCDLKSFFFNAFPVIPLSIYRMLEGTQWMEVSFFMQFNEPYELT</sequence>
<dbReference type="GO" id="GO:0051082">
    <property type="term" value="F:unfolded protein binding"/>
    <property type="evidence" value="ECO:0007669"/>
    <property type="project" value="TreeGrafter"/>
</dbReference>
<dbReference type="Gene3D" id="1.10.510.10">
    <property type="entry name" value="Transferase(Phosphotransferase) domain 1"/>
    <property type="match status" value="1"/>
</dbReference>
<comment type="caution">
    <text evidence="4">The sequence shown here is derived from an EMBL/GenBank/DDBJ whole genome shotgun (WGS) entry which is preliminary data.</text>
</comment>
<dbReference type="Pfam" id="PF12796">
    <property type="entry name" value="Ank_2"/>
    <property type="match status" value="2"/>
</dbReference>
<feature type="region of interest" description="Disordered" evidence="2">
    <location>
        <begin position="890"/>
        <end position="910"/>
    </location>
</feature>
<dbReference type="PROSITE" id="PS50011">
    <property type="entry name" value="PROTEIN_KINASE_DOM"/>
    <property type="match status" value="1"/>
</dbReference>
<evidence type="ECO:0000256" key="1">
    <source>
        <dbReference type="PROSITE-ProRule" id="PRU00023"/>
    </source>
</evidence>
<dbReference type="InterPro" id="IPR036770">
    <property type="entry name" value="Ankyrin_rpt-contain_sf"/>
</dbReference>
<dbReference type="CDD" id="cd00180">
    <property type="entry name" value="PKc"/>
    <property type="match status" value="1"/>
</dbReference>
<organism evidence="4">
    <name type="scientific">Menopon gallinae</name>
    <name type="common">poultry shaft louse</name>
    <dbReference type="NCBI Taxonomy" id="328185"/>
    <lineage>
        <taxon>Eukaryota</taxon>
        <taxon>Metazoa</taxon>
        <taxon>Ecdysozoa</taxon>
        <taxon>Arthropoda</taxon>
        <taxon>Hexapoda</taxon>
        <taxon>Insecta</taxon>
        <taxon>Pterygota</taxon>
        <taxon>Neoptera</taxon>
        <taxon>Paraneoptera</taxon>
        <taxon>Psocodea</taxon>
        <taxon>Troctomorpha</taxon>
        <taxon>Phthiraptera</taxon>
        <taxon>Amblycera</taxon>
        <taxon>Menoponidae</taxon>
        <taxon>Menopon</taxon>
    </lineage>
</organism>
<evidence type="ECO:0000313" key="4">
    <source>
        <dbReference type="EMBL" id="KAL0272002.1"/>
    </source>
</evidence>
<keyword evidence="1" id="KW-0040">ANK repeat</keyword>
<dbReference type="GO" id="GO:1990604">
    <property type="term" value="C:IRE1-TRAF2-ASK1 complex"/>
    <property type="evidence" value="ECO:0007669"/>
    <property type="project" value="TreeGrafter"/>
</dbReference>
<dbReference type="PROSITE" id="PS50088">
    <property type="entry name" value="ANK_REPEAT"/>
    <property type="match status" value="2"/>
</dbReference>
<dbReference type="PANTHER" id="PTHR13954">
    <property type="entry name" value="IRE1-RELATED"/>
    <property type="match status" value="1"/>
</dbReference>
<dbReference type="InterPro" id="IPR045133">
    <property type="entry name" value="IRE1/2-like"/>
</dbReference>
<reference evidence="4" key="1">
    <citation type="journal article" date="2024" name="Gigascience">
        <title>Chromosome-level genome of the poultry shaft louse Menopon gallinae provides insight into the host-switching and adaptive evolution of parasitic lice.</title>
        <authorList>
            <person name="Xu Y."/>
            <person name="Ma L."/>
            <person name="Liu S."/>
            <person name="Liang Y."/>
            <person name="Liu Q."/>
            <person name="He Z."/>
            <person name="Tian L."/>
            <person name="Duan Y."/>
            <person name="Cai W."/>
            <person name="Li H."/>
            <person name="Song F."/>
        </authorList>
    </citation>
    <scope>NUCLEOTIDE SEQUENCE</scope>
    <source>
        <strain evidence="4">Cailab_2023a</strain>
    </source>
</reference>
<name>A0AAW2HR91_9NEOP</name>
<feature type="compositionally biased region" description="Polar residues" evidence="2">
    <location>
        <begin position="891"/>
        <end position="902"/>
    </location>
</feature>
<dbReference type="SUPFAM" id="SSF48403">
    <property type="entry name" value="Ankyrin repeat"/>
    <property type="match status" value="1"/>
</dbReference>
<dbReference type="GO" id="GO:0004521">
    <property type="term" value="F:RNA endonuclease activity"/>
    <property type="evidence" value="ECO:0007669"/>
    <property type="project" value="InterPro"/>
</dbReference>
<feature type="repeat" description="ANK" evidence="1">
    <location>
        <begin position="204"/>
        <end position="236"/>
    </location>
</feature>
<feature type="compositionally biased region" description="Basic and acidic residues" evidence="2">
    <location>
        <begin position="539"/>
        <end position="560"/>
    </location>
</feature>
<dbReference type="PANTHER" id="PTHR13954:SF6">
    <property type="entry name" value="NON-SPECIFIC SERINE_THREONINE PROTEIN KINASE"/>
    <property type="match status" value="1"/>
</dbReference>
<feature type="region of interest" description="Disordered" evidence="2">
    <location>
        <begin position="533"/>
        <end position="610"/>
    </location>
</feature>
<dbReference type="Gene3D" id="1.25.40.20">
    <property type="entry name" value="Ankyrin repeat-containing domain"/>
    <property type="match status" value="2"/>
</dbReference>
<dbReference type="GO" id="GO:0036498">
    <property type="term" value="P:IRE1-mediated unfolded protein response"/>
    <property type="evidence" value="ECO:0007669"/>
    <property type="project" value="TreeGrafter"/>
</dbReference>
<dbReference type="SUPFAM" id="SSF56112">
    <property type="entry name" value="Protein kinase-like (PK-like)"/>
    <property type="match status" value="1"/>
</dbReference>
<dbReference type="PROSITE" id="PS50297">
    <property type="entry name" value="ANK_REP_REGION"/>
    <property type="match status" value="2"/>
</dbReference>
<feature type="repeat" description="ANK" evidence="1">
    <location>
        <begin position="171"/>
        <end position="203"/>
    </location>
</feature>
<accession>A0AAW2HR91</accession>
<dbReference type="SMART" id="SM00248">
    <property type="entry name" value="ANK"/>
    <property type="match status" value="5"/>
</dbReference>
<feature type="domain" description="Protein kinase" evidence="3">
    <location>
        <begin position="978"/>
        <end position="1224"/>
    </location>
</feature>
<evidence type="ECO:0000259" key="3">
    <source>
        <dbReference type="PROSITE" id="PS50011"/>
    </source>
</evidence>
<gene>
    <name evidence="4" type="ORF">PYX00_005144</name>
</gene>
<evidence type="ECO:0000256" key="2">
    <source>
        <dbReference type="SAM" id="MobiDB-lite"/>
    </source>
</evidence>
<dbReference type="EMBL" id="JARGDH010000003">
    <property type="protein sequence ID" value="KAL0272002.1"/>
    <property type="molecule type" value="Genomic_DNA"/>
</dbReference>